<feature type="coiled-coil region" evidence="1">
    <location>
        <begin position="254"/>
        <end position="307"/>
    </location>
</feature>
<dbReference type="AlphaFoldDB" id="A0A3E2H8Y8"/>
<evidence type="ECO:0000256" key="2">
    <source>
        <dbReference type="SAM" id="SignalP"/>
    </source>
</evidence>
<dbReference type="STRING" id="5539.A0A3E2H8Y8"/>
<keyword evidence="2" id="KW-0732">Signal</keyword>
<feature type="non-terminal residue" evidence="4">
    <location>
        <position position="422"/>
    </location>
</feature>
<feature type="chain" id="PRO_5017574009" description="Azaphilone pigments biosynthesis cluster protein L N-terminal domain-containing protein" evidence="2">
    <location>
        <begin position="19"/>
        <end position="422"/>
    </location>
</feature>
<feature type="domain" description="Azaphilone pigments biosynthesis cluster protein L N-terminal" evidence="3">
    <location>
        <begin position="228"/>
        <end position="314"/>
    </location>
</feature>
<protein>
    <recommendedName>
        <fullName evidence="3">Azaphilone pigments biosynthesis cluster protein L N-terminal domain-containing protein</fullName>
    </recommendedName>
</protein>
<feature type="signal peptide" evidence="2">
    <location>
        <begin position="1"/>
        <end position="18"/>
    </location>
</feature>
<feature type="coiled-coil region" evidence="1">
    <location>
        <begin position="29"/>
        <end position="59"/>
    </location>
</feature>
<reference evidence="4 5" key="1">
    <citation type="submission" date="2018-05" db="EMBL/GenBank/DDBJ databases">
        <title>Draft genome sequence of Scytalidium lignicola DSM 105466, a ubiquitous saprotrophic fungus.</title>
        <authorList>
            <person name="Buettner E."/>
            <person name="Gebauer A.M."/>
            <person name="Hofrichter M."/>
            <person name="Liers C."/>
            <person name="Kellner H."/>
        </authorList>
    </citation>
    <scope>NUCLEOTIDE SEQUENCE [LARGE SCALE GENOMIC DNA]</scope>
    <source>
        <strain evidence="4 5">DSM 105466</strain>
    </source>
</reference>
<keyword evidence="1" id="KW-0175">Coiled coil</keyword>
<feature type="non-terminal residue" evidence="4">
    <location>
        <position position="1"/>
    </location>
</feature>
<accession>A0A3E2H8Y8</accession>
<feature type="domain" description="Azaphilone pigments biosynthesis cluster protein L N-terminal" evidence="3">
    <location>
        <begin position="2"/>
        <end position="209"/>
    </location>
</feature>
<gene>
    <name evidence="4" type="ORF">B7463_g6721</name>
</gene>
<dbReference type="InterPro" id="IPR031348">
    <property type="entry name" value="PigL_N"/>
</dbReference>
<comment type="caution">
    <text evidence="4">The sequence shown here is derived from an EMBL/GenBank/DDBJ whole genome shotgun (WGS) entry which is preliminary data.</text>
</comment>
<dbReference type="Pfam" id="PF17111">
    <property type="entry name" value="PigL_N"/>
    <property type="match status" value="2"/>
</dbReference>
<name>A0A3E2H8Y8_SCYLI</name>
<feature type="coiled-coil region" evidence="1">
    <location>
        <begin position="148"/>
        <end position="179"/>
    </location>
</feature>
<keyword evidence="5" id="KW-1185">Reference proteome</keyword>
<evidence type="ECO:0000313" key="5">
    <source>
        <dbReference type="Proteomes" id="UP000258309"/>
    </source>
</evidence>
<dbReference type="OrthoDB" id="3546600at2759"/>
<evidence type="ECO:0000259" key="3">
    <source>
        <dbReference type="Pfam" id="PF17111"/>
    </source>
</evidence>
<sequence length="422" mass="46696">MAEPIGVASGLLALAVFAFQSSRQLYQLVESFQNNQRAVRELREELEALSEVLQSVQETVASTDVDLATLKLPLLRCGKACKEFEAVIVTCAAHSSGSRTSFRDWAKLKYMGDGIVGFKNMLAGYKSTIMIALGNANIRKSVITASVLKEYKGVIENTTADLEDHLQEIDKKLQSLSLQGETISGGDAAERQQVQEERDSTQQCLDICAQVATYINQVHPDATKNISSPLASYQKPIITLGGLLYARQTTVDTFNACKERLSTATNQLENHLQNVNNRLKEFSSQPLKQSDEQVAELDRMKEELESVKQCLAICSEATVQVHNQRINDFEDVSMTDDGQQVIISTFGDLVSAKRVSAGARSFQWLGQMSDESLQQLSRDRSLTITESVTKQPIRTDSQFQHRYGAGVTIRSLNLNDKGTTDK</sequence>
<organism evidence="4 5">
    <name type="scientific">Scytalidium lignicola</name>
    <name type="common">Hyphomycete</name>
    <dbReference type="NCBI Taxonomy" id="5539"/>
    <lineage>
        <taxon>Eukaryota</taxon>
        <taxon>Fungi</taxon>
        <taxon>Dikarya</taxon>
        <taxon>Ascomycota</taxon>
        <taxon>Pezizomycotina</taxon>
        <taxon>Leotiomycetes</taxon>
        <taxon>Leotiomycetes incertae sedis</taxon>
        <taxon>Scytalidium</taxon>
    </lineage>
</organism>
<dbReference type="OMA" id="QCMNVVA"/>
<dbReference type="Proteomes" id="UP000258309">
    <property type="component" value="Unassembled WGS sequence"/>
</dbReference>
<evidence type="ECO:0000313" key="4">
    <source>
        <dbReference type="EMBL" id="RFU29622.1"/>
    </source>
</evidence>
<proteinExistence type="predicted"/>
<evidence type="ECO:0000256" key="1">
    <source>
        <dbReference type="SAM" id="Coils"/>
    </source>
</evidence>
<dbReference type="EMBL" id="NCSJ02000122">
    <property type="protein sequence ID" value="RFU29622.1"/>
    <property type="molecule type" value="Genomic_DNA"/>
</dbReference>